<feature type="transmembrane region" description="Helical" evidence="6">
    <location>
        <begin position="122"/>
        <end position="142"/>
    </location>
</feature>
<keyword evidence="5 6" id="KW-0472">Membrane</keyword>
<feature type="transmembrane region" description="Helical" evidence="6">
    <location>
        <begin position="338"/>
        <end position="363"/>
    </location>
</feature>
<keyword evidence="3 6" id="KW-0812">Transmembrane</keyword>
<feature type="transmembrane region" description="Helical" evidence="6">
    <location>
        <begin position="251"/>
        <end position="273"/>
    </location>
</feature>
<evidence type="ECO:0000256" key="1">
    <source>
        <dbReference type="ARBA" id="ARBA00004127"/>
    </source>
</evidence>
<evidence type="ECO:0000313" key="7">
    <source>
        <dbReference type="EMBL" id="NIR75111.1"/>
    </source>
</evidence>
<organism evidence="7 8">
    <name type="scientific">Candidatus Kutchimonas denitrificans</name>
    <dbReference type="NCBI Taxonomy" id="3056748"/>
    <lineage>
        <taxon>Bacteria</taxon>
        <taxon>Pseudomonadati</taxon>
        <taxon>Gemmatimonadota</taxon>
        <taxon>Gemmatimonadia</taxon>
        <taxon>Candidatus Palauibacterales</taxon>
        <taxon>Candidatus Palauibacteraceae</taxon>
        <taxon>Candidatus Kutchimonas</taxon>
    </lineage>
</organism>
<evidence type="ECO:0000256" key="5">
    <source>
        <dbReference type="ARBA" id="ARBA00023136"/>
    </source>
</evidence>
<dbReference type="AlphaFoldDB" id="A0AAE4ZAF3"/>
<feature type="transmembrane region" description="Helical" evidence="6">
    <location>
        <begin position="304"/>
        <end position="326"/>
    </location>
</feature>
<dbReference type="Gene3D" id="1.20.1250.20">
    <property type="entry name" value="MFS general substrate transporter like domains"/>
    <property type="match status" value="1"/>
</dbReference>
<dbReference type="PANTHER" id="PTHR23519:SF1">
    <property type="entry name" value="AUTOPHAGY-RELATED PROTEIN 22"/>
    <property type="match status" value="1"/>
</dbReference>
<dbReference type="EMBL" id="JAACAK010000063">
    <property type="protein sequence ID" value="NIR75111.1"/>
    <property type="molecule type" value="Genomic_DNA"/>
</dbReference>
<dbReference type="GO" id="GO:0012505">
    <property type="term" value="C:endomembrane system"/>
    <property type="evidence" value="ECO:0007669"/>
    <property type="project" value="UniProtKB-SubCell"/>
</dbReference>
<feature type="transmembrane region" description="Helical" evidence="6">
    <location>
        <begin position="24"/>
        <end position="45"/>
    </location>
</feature>
<feature type="transmembrane region" description="Helical" evidence="6">
    <location>
        <begin position="82"/>
        <end position="101"/>
    </location>
</feature>
<feature type="transmembrane region" description="Helical" evidence="6">
    <location>
        <begin position="57"/>
        <end position="76"/>
    </location>
</feature>
<evidence type="ECO:0000256" key="2">
    <source>
        <dbReference type="ARBA" id="ARBA00022448"/>
    </source>
</evidence>
<feature type="transmembrane region" description="Helical" evidence="6">
    <location>
        <begin position="154"/>
        <end position="174"/>
    </location>
</feature>
<dbReference type="PANTHER" id="PTHR23519">
    <property type="entry name" value="AUTOPHAGY-RELATED PROTEIN 22"/>
    <property type="match status" value="1"/>
</dbReference>
<comment type="caution">
    <text evidence="7">The sequence shown here is derived from an EMBL/GenBank/DDBJ whole genome shotgun (WGS) entry which is preliminary data.</text>
</comment>
<evidence type="ECO:0000256" key="4">
    <source>
        <dbReference type="ARBA" id="ARBA00022989"/>
    </source>
</evidence>
<protein>
    <submittedName>
        <fullName evidence="7">MFS transporter</fullName>
    </submittedName>
</protein>
<keyword evidence="2" id="KW-0813">Transport</keyword>
<dbReference type="Proteomes" id="UP000702544">
    <property type="component" value="Unassembled WGS sequence"/>
</dbReference>
<dbReference type="InterPro" id="IPR024671">
    <property type="entry name" value="Atg22-like"/>
</dbReference>
<name>A0AAE4ZAF3_9BACT</name>
<feature type="transmembrane region" description="Helical" evidence="6">
    <location>
        <begin position="280"/>
        <end position="298"/>
    </location>
</feature>
<evidence type="ECO:0000313" key="8">
    <source>
        <dbReference type="Proteomes" id="UP000702544"/>
    </source>
</evidence>
<proteinExistence type="predicted"/>
<dbReference type="CDD" id="cd17482">
    <property type="entry name" value="MFS_YxiO_like"/>
    <property type="match status" value="1"/>
</dbReference>
<feature type="transmembrane region" description="Helical" evidence="6">
    <location>
        <begin position="369"/>
        <end position="388"/>
    </location>
</feature>
<evidence type="ECO:0000256" key="3">
    <source>
        <dbReference type="ARBA" id="ARBA00022692"/>
    </source>
</evidence>
<dbReference type="InterPro" id="IPR050495">
    <property type="entry name" value="ATG22/LtaA_families"/>
</dbReference>
<reference evidence="7 8" key="1">
    <citation type="submission" date="2020-01" db="EMBL/GenBank/DDBJ databases">
        <title>Genomes assembled from Gulf of Kutch pelagic sediment metagenomes.</title>
        <authorList>
            <person name="Chandrashekar M."/>
            <person name="Mahajan M.S."/>
            <person name="Dave K.J."/>
            <person name="Vatsa P."/>
            <person name="Nathani N.M."/>
        </authorList>
    </citation>
    <scope>NUCLEOTIDE SEQUENCE [LARGE SCALE GENOMIC DNA]</scope>
    <source>
        <strain evidence="7">KS3-K002</strain>
    </source>
</reference>
<dbReference type="InterPro" id="IPR036259">
    <property type="entry name" value="MFS_trans_sf"/>
</dbReference>
<comment type="subcellular location">
    <subcellularLocation>
        <location evidence="1">Endomembrane system</location>
        <topology evidence="1">Multi-pass membrane protein</topology>
    </subcellularLocation>
</comment>
<dbReference type="Pfam" id="PF11700">
    <property type="entry name" value="ATG22"/>
    <property type="match status" value="2"/>
</dbReference>
<gene>
    <name evidence="7" type="ORF">GWO12_08375</name>
</gene>
<feature type="transmembrane region" description="Helical" evidence="6">
    <location>
        <begin position="215"/>
        <end position="239"/>
    </location>
</feature>
<keyword evidence="4 6" id="KW-1133">Transmembrane helix</keyword>
<evidence type="ECO:0000256" key="6">
    <source>
        <dbReference type="SAM" id="Phobius"/>
    </source>
</evidence>
<dbReference type="SUPFAM" id="SSF103473">
    <property type="entry name" value="MFS general substrate transporter"/>
    <property type="match status" value="1"/>
</dbReference>
<sequence>MGAVLPIYFARVAAEGLPGNVATAYWGYTTAAGLAIIALISPVLGATADYLGAKKRFLAGFMLLGVTATGCLFFVTRGQWPLASTLFVVGNIGFAGANVFYDSLLPHIASEEEVDRVSTAGYALGYVGGGILLAINLAMIMVPNLFGLADSGLASRLSFISVAVWWFGFSIPLLRDVSEPPRRLEADEGVRVNPVRAGFRRLKETIGHIRSYRELLIFLLAFWLYTDGIGTIIKMASVYGTEIGIGETHLIGAFVLVQFLGIPFTFAFGALAARIGARNGIYIALTVYSLISVFAFFMTEAWHFWLLAIAVSMVQGGSQALSRSLYSILVPRGKSSEFFSFLSVFQKFAGIFGPFLIGGIAAATGSGRYGILTLVIFFVGGMALLSRVDIEAGRRAARAEDSELVPVSRGE</sequence>
<accession>A0AAE4ZAF3</accession>